<proteinExistence type="predicted"/>
<organism evidence="1 2">
    <name type="scientific">Mycobacterium phage Bernal13</name>
    <dbReference type="NCBI Taxonomy" id="1486424"/>
    <lineage>
        <taxon>Viruses</taxon>
        <taxon>Duplodnaviria</taxon>
        <taxon>Heunggongvirae</taxon>
        <taxon>Uroviricota</taxon>
        <taxon>Caudoviricetes</taxon>
        <taxon>Bernalvirus</taxon>
        <taxon>Bernalvirus bernal13</taxon>
    </lineage>
</organism>
<accession>A0A023W739</accession>
<dbReference type="KEGG" id="vg:19488329"/>
<reference evidence="1 2" key="1">
    <citation type="submission" date="2014-02" db="EMBL/GenBank/DDBJ databases">
        <authorList>
            <person name="Bateh S."/>
            <person name="Bernal D."/>
            <person name="Debose F."/>
            <person name="Kujala R."/>
            <person name="Lamas N."/>
            <person name="Menkis M."/>
            <person name="Romero R."/>
            <person name="Schrull J."/>
            <person name="Sharma S."/>
            <person name="Sidronio T."/>
            <person name="Solanki D."/>
            <person name="Swartout D."/>
            <person name="Venero M."/>
            <person name="Vijayan A."/>
            <person name="Wang J.-S."/>
            <person name="Yakovenko A."/>
            <person name="Sabo J.L."/>
            <person name="Braun E.L."/>
            <person name="Barbazuk W.B."/>
            <person name="Buck G.A."/>
            <person name="Campbell R."/>
            <person name="Carvalho M.R."/>
            <person name="Duckworth R.A."/>
            <person name="Dunn T."/>
            <person name="Halpern C."/>
            <person name="Johnson A."/>
            <person name="Kiflezghi M.G."/>
            <person name="Lee V."/>
            <person name="Loviza R.A."/>
            <person name="Serrano M.G."/>
            <person name="Shah Z.V."/>
            <person name="Sharma K."/>
            <person name="Voegtly L.J."/>
            <person name="Walstead R."/>
            <person name="Wang Y.P."/>
            <person name="Bradley K.W."/>
            <person name="Clarke D.Q."/>
            <person name="Barker L.P."/>
            <person name="Bailey C."/>
            <person name="Asai D.J."/>
            <person name="Bowman C.A."/>
            <person name="Russell D.A."/>
            <person name="Pope W.H."/>
            <person name="Jacobs-Sera D."/>
            <person name="Hendrix R.W."/>
            <person name="Hatfull G.F."/>
        </authorList>
    </citation>
    <scope>NUCLEOTIDE SEQUENCE [LARGE SCALE GENOMIC DNA]</scope>
</reference>
<protein>
    <submittedName>
        <fullName evidence="1">Minor tail protein</fullName>
    </submittedName>
</protein>
<sequence>MALTQRASEVRAIAAQLWFLPPPARNPIADKLHGLGIRHHAELATLELQRTGPAEMGNHAPLQVVSKTVAQDGMDMLRQVNPGLVAKIEAAHADQNIAARIAACKTDVERVQLARELGMDVPDDVMKAVENLMARVDAMDPADFEPKAAD</sequence>
<dbReference type="RefSeq" id="YP_009031148.1">
    <property type="nucleotide sequence ID" value="NC_024135.1"/>
</dbReference>
<name>A0A023W739_9CAUD</name>
<dbReference type="GeneID" id="19488329"/>
<keyword evidence="2" id="KW-1185">Reference proteome</keyword>
<evidence type="ECO:0000313" key="2">
    <source>
        <dbReference type="Proteomes" id="UP000024441"/>
    </source>
</evidence>
<evidence type="ECO:0000313" key="1">
    <source>
        <dbReference type="EMBL" id="AHY26937.1"/>
    </source>
</evidence>
<gene>
    <name evidence="1" type="primary">21</name>
    <name evidence="1" type="ORF">PBI_BERNAL13_21</name>
</gene>
<dbReference type="EMBL" id="KJ510413">
    <property type="protein sequence ID" value="AHY26937.1"/>
    <property type="molecule type" value="Genomic_DNA"/>
</dbReference>
<dbReference type="Proteomes" id="UP000024441">
    <property type="component" value="Segment"/>
</dbReference>